<gene>
    <name evidence="1" type="ORF">YQE_08911</name>
</gene>
<accession>N6T310</accession>
<dbReference type="EMBL" id="KB741045">
    <property type="protein sequence ID" value="ENN74504.1"/>
    <property type="molecule type" value="Genomic_DNA"/>
</dbReference>
<organism evidence="1">
    <name type="scientific">Dendroctonus ponderosae</name>
    <name type="common">Mountain pine beetle</name>
    <dbReference type="NCBI Taxonomy" id="77166"/>
    <lineage>
        <taxon>Eukaryota</taxon>
        <taxon>Metazoa</taxon>
        <taxon>Ecdysozoa</taxon>
        <taxon>Arthropoda</taxon>
        <taxon>Hexapoda</taxon>
        <taxon>Insecta</taxon>
        <taxon>Pterygota</taxon>
        <taxon>Neoptera</taxon>
        <taxon>Endopterygota</taxon>
        <taxon>Coleoptera</taxon>
        <taxon>Polyphaga</taxon>
        <taxon>Cucujiformia</taxon>
        <taxon>Curculionidae</taxon>
        <taxon>Scolytinae</taxon>
        <taxon>Dendroctonus</taxon>
    </lineage>
</organism>
<reference evidence="1" key="1">
    <citation type="journal article" date="2013" name="Genome Biol.">
        <title>Draft genome of the mountain pine beetle, Dendroctonus ponderosae Hopkins, a major forest pest.</title>
        <authorList>
            <person name="Keeling C.I."/>
            <person name="Yuen M.M."/>
            <person name="Liao N.Y."/>
            <person name="Docking T.R."/>
            <person name="Chan S.K."/>
            <person name="Taylor G.A."/>
            <person name="Palmquist D.L."/>
            <person name="Jackman S.D."/>
            <person name="Nguyen A."/>
            <person name="Li M."/>
            <person name="Henderson H."/>
            <person name="Janes J.K."/>
            <person name="Zhao Y."/>
            <person name="Pandoh P."/>
            <person name="Moore R."/>
            <person name="Sperling F.A."/>
            <person name="Huber D.P."/>
            <person name="Birol I."/>
            <person name="Jones S.J."/>
            <person name="Bohlmann J."/>
        </authorList>
    </citation>
    <scope>NUCLEOTIDE SEQUENCE</scope>
</reference>
<sequence>MKTFNFAIIFSCFLFVVSDGRGLKSEVKPSLGSVAAQESDKLEFPKKPVLATSLVSDDSRQINSTSHSEAGYTLVSIAFVKDNPCAGNQQRDQNGKCRDPA</sequence>
<proteinExistence type="predicted"/>
<name>N6T310_DENPD</name>
<feature type="non-terminal residue" evidence="1">
    <location>
        <position position="1"/>
    </location>
</feature>
<evidence type="ECO:0000313" key="1">
    <source>
        <dbReference type="EMBL" id="ENN74504.1"/>
    </source>
</evidence>
<dbReference type="HOGENOM" id="CLU_2294494_0_0_1"/>
<dbReference type="AlphaFoldDB" id="N6T310"/>
<protein>
    <submittedName>
        <fullName evidence="1">Uncharacterized protein</fullName>
    </submittedName>
</protein>